<dbReference type="InterPro" id="IPR011990">
    <property type="entry name" value="TPR-like_helical_dom_sf"/>
</dbReference>
<accession>A0A1G4HZY3</accession>
<organism evidence="3 4">
    <name type="scientific">Trypanosoma equiperdum</name>
    <dbReference type="NCBI Taxonomy" id="5694"/>
    <lineage>
        <taxon>Eukaryota</taxon>
        <taxon>Discoba</taxon>
        <taxon>Euglenozoa</taxon>
        <taxon>Kinetoplastea</taxon>
        <taxon>Metakinetoplastina</taxon>
        <taxon>Trypanosomatida</taxon>
        <taxon>Trypanosomatidae</taxon>
        <taxon>Trypanosoma</taxon>
    </lineage>
</organism>
<reference evidence="3" key="1">
    <citation type="submission" date="2016-09" db="EMBL/GenBank/DDBJ databases">
        <authorList>
            <person name="Hebert L."/>
            <person name="Moumen B."/>
        </authorList>
    </citation>
    <scope>NUCLEOTIDE SEQUENCE [LARGE SCALE GENOMIC DNA]</scope>
    <source>
        <strain evidence="3">OVI</strain>
    </source>
</reference>
<dbReference type="InterPro" id="IPR002885">
    <property type="entry name" value="PPR_rpt"/>
</dbReference>
<dbReference type="RefSeq" id="XP_067076586.1">
    <property type="nucleotide sequence ID" value="XM_067220485.1"/>
</dbReference>
<sequence>MRASAMTFRGRMDVKPWMGVGCYPVTPSFIGGMLSVKPAYNHYKMMRPQRPLRAIGTNVTLPPVLYNRLDQIVQIENAIALQRVERQVEMTLSQLALGIRNAEDFLEKHLLHAPVRPSLHMLWFHEDGIRKNQHILSTLGAHHLVPLFSLLAYDVERGKMSLHMAEELYDELMDCSVAQPKVVQRELTNQMVRAYCLHDEFEKALDVVSEMKAKGIRRTFVTYAPIFRMIRSKEDVETHLKLEQFMRDAEGGRLQKLCFIDVPRIFYVFGVFIRYNWAAINSIFTAICTIAALHLFNYGI</sequence>
<dbReference type="GeneID" id="92382923"/>
<keyword evidence="2" id="KW-0472">Membrane</keyword>
<comment type="caution">
    <text evidence="3">The sequence shown here is derived from an EMBL/GenBank/DDBJ whole genome shotgun (WGS) entry which is preliminary data.</text>
</comment>
<dbReference type="Gene3D" id="1.25.40.10">
    <property type="entry name" value="Tetratricopeptide repeat domain"/>
    <property type="match status" value="1"/>
</dbReference>
<evidence type="ECO:0000313" key="3">
    <source>
        <dbReference type="EMBL" id="SCU64892.1"/>
    </source>
</evidence>
<gene>
    <name evidence="3" type="ORF">TEOVI_000898900</name>
</gene>
<proteinExistence type="predicted"/>
<dbReference type="VEuPathDB" id="TriTrypDB:TEOVI_000898900"/>
<name>A0A1G4HZY3_TRYEQ</name>
<evidence type="ECO:0000313" key="4">
    <source>
        <dbReference type="Proteomes" id="UP000195570"/>
    </source>
</evidence>
<feature type="transmembrane region" description="Helical" evidence="2">
    <location>
        <begin position="275"/>
        <end position="296"/>
    </location>
</feature>
<keyword evidence="2" id="KW-1133">Transmembrane helix</keyword>
<dbReference type="NCBIfam" id="TIGR00756">
    <property type="entry name" value="PPR"/>
    <property type="match status" value="1"/>
</dbReference>
<protein>
    <submittedName>
        <fullName evidence="3">Pentatricopeptide repeat domain containing protein, putative</fullName>
    </submittedName>
</protein>
<evidence type="ECO:0000256" key="1">
    <source>
        <dbReference type="PROSITE-ProRule" id="PRU00708"/>
    </source>
</evidence>
<dbReference type="AlphaFoldDB" id="A0A1G4HZY3"/>
<dbReference type="Proteomes" id="UP000195570">
    <property type="component" value="Unassembled WGS sequence"/>
</dbReference>
<keyword evidence="4" id="KW-1185">Reference proteome</keyword>
<evidence type="ECO:0000256" key="2">
    <source>
        <dbReference type="SAM" id="Phobius"/>
    </source>
</evidence>
<dbReference type="PROSITE" id="PS51375">
    <property type="entry name" value="PPR"/>
    <property type="match status" value="1"/>
</dbReference>
<feature type="repeat" description="PPR" evidence="1">
    <location>
        <begin position="184"/>
        <end position="218"/>
    </location>
</feature>
<dbReference type="Pfam" id="PF01535">
    <property type="entry name" value="PPR"/>
    <property type="match status" value="1"/>
</dbReference>
<dbReference type="EMBL" id="CZPT02000171">
    <property type="protein sequence ID" value="SCU64892.1"/>
    <property type="molecule type" value="Genomic_DNA"/>
</dbReference>
<keyword evidence="2" id="KW-0812">Transmembrane</keyword>